<sequence>MSVRSSCLSIVFVCIAFVGCGGESNSVISPPEGAREMTPEEIAEFNANAADDMQPVIQD</sequence>
<protein>
    <recommendedName>
        <fullName evidence="3">Secreted protein</fullName>
    </recommendedName>
</protein>
<evidence type="ECO:0008006" key="3">
    <source>
        <dbReference type="Google" id="ProtNLM"/>
    </source>
</evidence>
<comment type="caution">
    <text evidence="1">The sequence shown here is derived from an EMBL/GenBank/DDBJ whole genome shotgun (WGS) entry which is preliminary data.</text>
</comment>
<dbReference type="EMBL" id="JAMQBK010000049">
    <property type="protein sequence ID" value="MCM2372601.1"/>
    <property type="molecule type" value="Genomic_DNA"/>
</dbReference>
<dbReference type="PROSITE" id="PS51257">
    <property type="entry name" value="PROKAR_LIPOPROTEIN"/>
    <property type="match status" value="1"/>
</dbReference>
<evidence type="ECO:0000313" key="1">
    <source>
        <dbReference type="EMBL" id="MCM2372601.1"/>
    </source>
</evidence>
<accession>A0ABT0U6T6</accession>
<evidence type="ECO:0000313" key="2">
    <source>
        <dbReference type="Proteomes" id="UP001202961"/>
    </source>
</evidence>
<reference evidence="1 2" key="1">
    <citation type="journal article" date="2022" name="Syst. Appl. Microbiol.">
        <title>Rhodopirellula aestuarii sp. nov., a novel member of the genus Rhodopirellula isolated from brackish sediments collected in the Tagus River estuary, Portugal.</title>
        <authorList>
            <person name="Vitorino I.R."/>
            <person name="Klimek D."/>
            <person name="Calusinska M."/>
            <person name="Lobo-da-Cunha A."/>
            <person name="Vasconcelos V."/>
            <person name="Lage O.M."/>
        </authorList>
    </citation>
    <scope>NUCLEOTIDE SEQUENCE [LARGE SCALE GENOMIC DNA]</scope>
    <source>
        <strain evidence="1 2">ICT_H3.1</strain>
    </source>
</reference>
<name>A0ABT0U6T6_9BACT</name>
<keyword evidence="2" id="KW-1185">Reference proteome</keyword>
<proteinExistence type="predicted"/>
<organism evidence="1 2">
    <name type="scientific">Aporhodopirellula aestuarii</name>
    <dbReference type="NCBI Taxonomy" id="2950107"/>
    <lineage>
        <taxon>Bacteria</taxon>
        <taxon>Pseudomonadati</taxon>
        <taxon>Planctomycetota</taxon>
        <taxon>Planctomycetia</taxon>
        <taxon>Pirellulales</taxon>
        <taxon>Pirellulaceae</taxon>
        <taxon>Aporhodopirellula</taxon>
    </lineage>
</organism>
<dbReference type="RefSeq" id="WP_250930236.1">
    <property type="nucleotide sequence ID" value="NZ_JAMQBK010000049.1"/>
</dbReference>
<gene>
    <name evidence="1" type="ORF">NB063_18475</name>
</gene>
<dbReference type="Proteomes" id="UP001202961">
    <property type="component" value="Unassembled WGS sequence"/>
</dbReference>